<evidence type="ECO:0000256" key="4">
    <source>
        <dbReference type="ARBA" id="ARBA00022741"/>
    </source>
</evidence>
<sequence>MKVVKFGGSSLADARQIRKVVDIVKADPDRRIVVVSAPGKRSSDDIKVTDMLIALANAVIAGGSYTTELNAVVERYAGIQRELGLRDAVVSEIEADLRGRIEQRSDHDAQFMDTIKASGEDNNAKIVAQVFAEQGVPARYVDPKEAGMLLSDDFGNAQVLPESFANLKALRDEKDVVIFPGFFGYTRHGQVATFPRGGSDITGAILAAAVEADVYENFTDVDSVFALDPRIVSDAPAIELLTFREMRELSYAGFGVFHDEAVVPAVRARVPICIKNTNRPEAPGTMIVAERKYEQGEVTGIASADGFSAIFLSKYMMNREMGFGRRLLQILEDERLSFEHAPSGIDDMSVILRSAPLTPTKEAQVLDRIRTELEVDDVTIEHGLSLIMIVGEGMRYAVGVAARACAALADAGVNIEMINQGSSEISIMFGVKEVDRKHAVYALGHALLRIGKRH</sequence>
<evidence type="ECO:0000256" key="5">
    <source>
        <dbReference type="ARBA" id="ARBA00022777"/>
    </source>
</evidence>
<evidence type="ECO:0000256" key="3">
    <source>
        <dbReference type="ARBA" id="ARBA00022679"/>
    </source>
</evidence>
<dbReference type="AlphaFoldDB" id="A0AAW6TQF5"/>
<dbReference type="GO" id="GO:0009090">
    <property type="term" value="P:homoserine biosynthetic process"/>
    <property type="evidence" value="ECO:0007669"/>
    <property type="project" value="TreeGrafter"/>
</dbReference>
<evidence type="ECO:0000256" key="9">
    <source>
        <dbReference type="RuleBase" id="RU003448"/>
    </source>
</evidence>
<dbReference type="GO" id="GO:0005524">
    <property type="term" value="F:ATP binding"/>
    <property type="evidence" value="ECO:0007669"/>
    <property type="project" value="UniProtKB-KW"/>
</dbReference>
<feature type="domain" description="ACT" evidence="11">
    <location>
        <begin position="389"/>
        <end position="454"/>
    </location>
</feature>
<evidence type="ECO:0000313" key="12">
    <source>
        <dbReference type="EMBL" id="MDI6447906.1"/>
    </source>
</evidence>
<name>A0AAW6TQF5_9BACT</name>
<dbReference type="InterPro" id="IPR002912">
    <property type="entry name" value="ACT_dom"/>
</dbReference>
<dbReference type="PROSITE" id="PS51671">
    <property type="entry name" value="ACT"/>
    <property type="match status" value="1"/>
</dbReference>
<comment type="pathway">
    <text evidence="10">Amino-acid biosynthesis; L-methionine biosynthesis via de novo pathway; L-homoserine from L-aspartate: step 1/3.</text>
</comment>
<proteinExistence type="inferred from homology"/>
<dbReference type="PROSITE" id="PS00324">
    <property type="entry name" value="ASPARTOKINASE"/>
    <property type="match status" value="1"/>
</dbReference>
<dbReference type="NCBIfam" id="TIGR00657">
    <property type="entry name" value="asp_kinases"/>
    <property type="match status" value="1"/>
</dbReference>
<evidence type="ECO:0000256" key="2">
    <source>
        <dbReference type="ARBA" id="ARBA00010122"/>
    </source>
</evidence>
<evidence type="ECO:0000259" key="11">
    <source>
        <dbReference type="PROSITE" id="PS51671"/>
    </source>
</evidence>
<dbReference type="Gene3D" id="3.30.2130.10">
    <property type="entry name" value="VC0802-like"/>
    <property type="match status" value="1"/>
</dbReference>
<keyword evidence="10" id="KW-0028">Amino-acid biosynthesis</keyword>
<dbReference type="SUPFAM" id="SSF53633">
    <property type="entry name" value="Carbamate kinase-like"/>
    <property type="match status" value="1"/>
</dbReference>
<dbReference type="GO" id="GO:0009089">
    <property type="term" value="P:lysine biosynthetic process via diaminopimelate"/>
    <property type="evidence" value="ECO:0007669"/>
    <property type="project" value="InterPro"/>
</dbReference>
<evidence type="ECO:0000256" key="1">
    <source>
        <dbReference type="ARBA" id="ARBA00004766"/>
    </source>
</evidence>
<dbReference type="Proteomes" id="UP001431776">
    <property type="component" value="Unassembled WGS sequence"/>
</dbReference>
<keyword evidence="6 8" id="KW-0067">ATP-binding</keyword>
<dbReference type="InterPro" id="IPR005260">
    <property type="entry name" value="Asp_kin_monofn"/>
</dbReference>
<feature type="binding site" evidence="8">
    <location>
        <begin position="5"/>
        <end position="8"/>
    </location>
    <ligand>
        <name>ATP</name>
        <dbReference type="ChEBI" id="CHEBI:30616"/>
    </ligand>
</feature>
<dbReference type="Gene3D" id="3.40.1160.10">
    <property type="entry name" value="Acetylglutamate kinase-like"/>
    <property type="match status" value="1"/>
</dbReference>
<dbReference type="SUPFAM" id="SSF55021">
    <property type="entry name" value="ACT-like"/>
    <property type="match status" value="2"/>
</dbReference>
<evidence type="ECO:0000256" key="8">
    <source>
        <dbReference type="PIRSR" id="PIRSR000726-1"/>
    </source>
</evidence>
<dbReference type="InterPro" id="IPR054352">
    <property type="entry name" value="ACT_Aspartokinase"/>
</dbReference>
<keyword evidence="5 9" id="KW-0418">Kinase</keyword>
<organism evidence="12 13">
    <name type="scientific">Anaerobaca lacustris</name>
    <dbReference type="NCBI Taxonomy" id="3044600"/>
    <lineage>
        <taxon>Bacteria</taxon>
        <taxon>Pseudomonadati</taxon>
        <taxon>Planctomycetota</taxon>
        <taxon>Phycisphaerae</taxon>
        <taxon>Sedimentisphaerales</taxon>
        <taxon>Anaerobacaceae</taxon>
        <taxon>Anaerobaca</taxon>
    </lineage>
</organism>
<dbReference type="RefSeq" id="WP_349243317.1">
    <property type="nucleotide sequence ID" value="NZ_JASCXX010000002.1"/>
</dbReference>
<dbReference type="Pfam" id="PF00696">
    <property type="entry name" value="AA_kinase"/>
    <property type="match status" value="1"/>
</dbReference>
<dbReference type="InterPro" id="IPR035804">
    <property type="entry name" value="AKIII_YclM_N"/>
</dbReference>
<feature type="binding site" evidence="8">
    <location>
        <position position="49"/>
    </location>
    <ligand>
        <name>substrate</name>
    </ligand>
</feature>
<dbReference type="PANTHER" id="PTHR21499">
    <property type="entry name" value="ASPARTATE KINASE"/>
    <property type="match status" value="1"/>
</dbReference>
<comment type="pathway">
    <text evidence="1 10">Amino-acid biosynthesis; L-lysine biosynthesis via DAP pathway; (S)-tetrahydrodipicolinate from L-aspartate: step 1/4.</text>
</comment>
<feature type="binding site" evidence="8">
    <location>
        <position position="120"/>
    </location>
    <ligand>
        <name>substrate</name>
    </ligand>
</feature>
<dbReference type="FunFam" id="3.30.2130.10:FF:000001">
    <property type="entry name" value="Bifunctional aspartokinase/homoserine dehydrogenase"/>
    <property type="match status" value="1"/>
</dbReference>
<dbReference type="InterPro" id="IPR036393">
    <property type="entry name" value="AceGlu_kinase-like_sf"/>
</dbReference>
<accession>A0AAW6TQF5</accession>
<dbReference type="InterPro" id="IPR001341">
    <property type="entry name" value="Asp_kinase"/>
</dbReference>
<dbReference type="EMBL" id="JASCXX010000002">
    <property type="protein sequence ID" value="MDI6447906.1"/>
    <property type="molecule type" value="Genomic_DNA"/>
</dbReference>
<feature type="binding site" evidence="8">
    <location>
        <begin position="219"/>
        <end position="220"/>
    </location>
    <ligand>
        <name>ATP</name>
        <dbReference type="ChEBI" id="CHEBI:30616"/>
    </ligand>
</feature>
<dbReference type="PANTHER" id="PTHR21499:SF67">
    <property type="entry name" value="ASPARTOKINASE 3"/>
    <property type="match status" value="1"/>
</dbReference>
<dbReference type="InterPro" id="IPR001048">
    <property type="entry name" value="Asp/Glu/Uridylate_kinase"/>
</dbReference>
<dbReference type="NCBIfam" id="NF006540">
    <property type="entry name" value="PRK09034.1"/>
    <property type="match status" value="1"/>
</dbReference>
<keyword evidence="4 8" id="KW-0547">Nucleotide-binding</keyword>
<dbReference type="GO" id="GO:0004072">
    <property type="term" value="F:aspartate kinase activity"/>
    <property type="evidence" value="ECO:0007669"/>
    <property type="project" value="UniProtKB-EC"/>
</dbReference>
<dbReference type="CDD" id="cd04245">
    <property type="entry name" value="AAK_AKiii-YclM-BS"/>
    <property type="match status" value="1"/>
</dbReference>
<comment type="pathway">
    <text evidence="10">Amino-acid biosynthesis; L-threonine biosynthesis; L-threonine from L-aspartate: step 1/5.</text>
</comment>
<dbReference type="PIRSF" id="PIRSF000726">
    <property type="entry name" value="Asp_kin"/>
    <property type="match status" value="1"/>
</dbReference>
<protein>
    <recommendedName>
        <fullName evidence="9">Aspartokinase</fullName>
        <ecNumber evidence="9">2.7.2.4</ecNumber>
    </recommendedName>
</protein>
<reference evidence="12" key="1">
    <citation type="submission" date="2023-05" db="EMBL/GenBank/DDBJ databases">
        <title>Anaerotaeda fermentans gen. nov., sp. nov., a novel anaerobic planctomycete of the new family within the order Sedimentisphaerales isolated from Taman Peninsula, Russia.</title>
        <authorList>
            <person name="Khomyakova M.A."/>
            <person name="Merkel A.Y."/>
            <person name="Slobodkin A.I."/>
        </authorList>
    </citation>
    <scope>NUCLEOTIDE SEQUENCE</scope>
    <source>
        <strain evidence="12">M17dextr</strain>
    </source>
</reference>
<evidence type="ECO:0000256" key="10">
    <source>
        <dbReference type="RuleBase" id="RU004249"/>
    </source>
</evidence>
<evidence type="ECO:0000256" key="7">
    <source>
        <dbReference type="ARBA" id="ARBA00047872"/>
    </source>
</evidence>
<dbReference type="Pfam" id="PF22468">
    <property type="entry name" value="ACT_9"/>
    <property type="match status" value="1"/>
</dbReference>
<comment type="caution">
    <text evidence="12">The sequence shown here is derived from an EMBL/GenBank/DDBJ whole genome shotgun (WGS) entry which is preliminary data.</text>
</comment>
<keyword evidence="3 9" id="KW-0808">Transferase</keyword>
<evidence type="ECO:0000256" key="6">
    <source>
        <dbReference type="ARBA" id="ARBA00022840"/>
    </source>
</evidence>
<dbReference type="EC" id="2.7.2.4" evidence="9"/>
<gene>
    <name evidence="12" type="ORF">QJ522_02525</name>
</gene>
<dbReference type="FunFam" id="3.40.1160.10:FF:000027">
    <property type="entry name" value="Aspartokinase"/>
    <property type="match status" value="1"/>
</dbReference>
<comment type="catalytic activity">
    <reaction evidence="7 9">
        <text>L-aspartate + ATP = 4-phospho-L-aspartate + ADP</text>
        <dbReference type="Rhea" id="RHEA:23776"/>
        <dbReference type="ChEBI" id="CHEBI:29991"/>
        <dbReference type="ChEBI" id="CHEBI:30616"/>
        <dbReference type="ChEBI" id="CHEBI:57535"/>
        <dbReference type="ChEBI" id="CHEBI:456216"/>
        <dbReference type="EC" id="2.7.2.4"/>
    </reaction>
</comment>
<dbReference type="InterPro" id="IPR045865">
    <property type="entry name" value="ACT-like_dom_sf"/>
</dbReference>
<dbReference type="CDD" id="cd04911">
    <property type="entry name" value="ACT_AKiii-YclM-BS_1"/>
    <property type="match status" value="1"/>
</dbReference>
<comment type="similarity">
    <text evidence="2 9">Belongs to the aspartokinase family.</text>
</comment>
<evidence type="ECO:0000313" key="13">
    <source>
        <dbReference type="Proteomes" id="UP001431776"/>
    </source>
</evidence>
<dbReference type="InterPro" id="IPR018042">
    <property type="entry name" value="Aspartate_kinase_CS"/>
</dbReference>
<keyword evidence="13" id="KW-1185">Reference proteome</keyword>
<dbReference type="GO" id="GO:0005829">
    <property type="term" value="C:cytosol"/>
    <property type="evidence" value="ECO:0007669"/>
    <property type="project" value="TreeGrafter"/>
</dbReference>
<feature type="binding site" evidence="8">
    <location>
        <position position="230"/>
    </location>
    <ligand>
        <name>ATP</name>
        <dbReference type="ChEBI" id="CHEBI:30616"/>
    </ligand>
</feature>